<comment type="caution">
    <text evidence="3">The sequence shown here is derived from an EMBL/GenBank/DDBJ whole genome shotgun (WGS) entry which is preliminary data.</text>
</comment>
<name>A0ABX2Q9R1_9HYPH</name>
<protein>
    <submittedName>
        <fullName evidence="3">Tail tape measure protein</fullName>
    </submittedName>
</protein>
<keyword evidence="4" id="KW-1185">Reference proteome</keyword>
<sequence length="651" mass="69186">MSRPEIPVFITAVTRNAEAALGRFTALARTSAGQVTAAFARIKTTALGLGALAIPLSVAGLVSSARQAASEVAAIGDEARRAGVSVKAFQEMKFVAEQNRVGVDAMVDGLKELSLRADEFIVTGGGAAAEAFQRLGLDAQTLKTKLEDPSALFTEIIGKLGHLDRAAQIRIADEVFGGSGGEKFVQLIEQGEAGIRAQIKAANDLGILMDEQLIERAAEVDRKFNIVASTVGTALKSAIVSAADSLAEFIDGFRDFQNQANSTLKNRQIEIDKRRLEIETEILEKQQAQREETEKLSSVARDLGFEDSKNTALAGVSGKVAALKDELRQLSEEGARITGVLNGRVTSMDRSAERTWTPPKSPPGGFGSSSKGKSAGKTAVDEYQQIIDKAREFIATQAVEQQALGLTSESAGKLRYEHELLAQALRAGIDLTPAQKDALAALAVEMSSAEQETIRLTRSQEELQDRLAEFNDVAADTTQGFVQDLLDGKKATEALQGALARLSDELLNSAFSSLFGTAGSGGESGGLLGKFFGRIFGLPGNAKGSDRWRGGLTWVGEEGPELLNVRPGAQIIPNHTLSALSKMDARDRSLPSSARGQAGGDGFNFSNVNNIDARGADEAAVVRLEKGLAKANAELEARVVKIVRARPQKGW</sequence>
<feature type="coiled-coil region" evidence="1">
    <location>
        <begin position="266"/>
        <end position="333"/>
    </location>
</feature>
<evidence type="ECO:0000313" key="3">
    <source>
        <dbReference type="EMBL" id="NVP54456.1"/>
    </source>
</evidence>
<dbReference type="RefSeq" id="WP_176948475.1">
    <property type="nucleotide sequence ID" value="NZ_JABXYK010000002.1"/>
</dbReference>
<dbReference type="Proteomes" id="UP000659172">
    <property type="component" value="Unassembled WGS sequence"/>
</dbReference>
<feature type="compositionally biased region" description="Low complexity" evidence="2">
    <location>
        <begin position="368"/>
        <end position="377"/>
    </location>
</feature>
<proteinExistence type="predicted"/>
<dbReference type="EMBL" id="JABXYK010000002">
    <property type="protein sequence ID" value="NVP54456.1"/>
    <property type="molecule type" value="Genomic_DNA"/>
</dbReference>
<accession>A0ABX2Q9R1</accession>
<evidence type="ECO:0000256" key="1">
    <source>
        <dbReference type="SAM" id="Coils"/>
    </source>
</evidence>
<feature type="region of interest" description="Disordered" evidence="2">
    <location>
        <begin position="348"/>
        <end position="377"/>
    </location>
</feature>
<organism evidence="3 4">
    <name type="scientific">Mycoplana rhizolycopersici</name>
    <dbReference type="NCBI Taxonomy" id="2746702"/>
    <lineage>
        <taxon>Bacteria</taxon>
        <taxon>Pseudomonadati</taxon>
        <taxon>Pseudomonadota</taxon>
        <taxon>Alphaproteobacteria</taxon>
        <taxon>Hyphomicrobiales</taxon>
        <taxon>Rhizobiaceae</taxon>
        <taxon>Mycoplana</taxon>
    </lineage>
</organism>
<evidence type="ECO:0000256" key="2">
    <source>
        <dbReference type="SAM" id="MobiDB-lite"/>
    </source>
</evidence>
<evidence type="ECO:0000313" key="4">
    <source>
        <dbReference type="Proteomes" id="UP000659172"/>
    </source>
</evidence>
<gene>
    <name evidence="3" type="ORF">HV823_04200</name>
</gene>
<reference evidence="3 4" key="1">
    <citation type="submission" date="2020-06" db="EMBL/GenBank/DDBJ databases">
        <title>Rhizobium sp.nov. isolated from the tomato plant.</title>
        <authorList>
            <person name="Thin K.K."/>
            <person name="Zhang X."/>
            <person name="He S."/>
        </authorList>
    </citation>
    <scope>NUCLEOTIDE SEQUENCE [LARGE SCALE GENOMIC DNA]</scope>
    <source>
        <strain evidence="3 4">DBTS2</strain>
    </source>
</reference>
<keyword evidence="1" id="KW-0175">Coiled coil</keyword>